<evidence type="ECO:0000256" key="2">
    <source>
        <dbReference type="SAM" id="SignalP"/>
    </source>
</evidence>
<name>A0AA40K5L8_9PEZI</name>
<protein>
    <submittedName>
        <fullName evidence="3">Uncharacterized protein</fullName>
    </submittedName>
</protein>
<comment type="caution">
    <text evidence="3">The sequence shown here is derived from an EMBL/GenBank/DDBJ whole genome shotgun (WGS) entry which is preliminary data.</text>
</comment>
<evidence type="ECO:0000313" key="4">
    <source>
        <dbReference type="Proteomes" id="UP001172155"/>
    </source>
</evidence>
<dbReference type="AlphaFoldDB" id="A0AA40K5L8"/>
<evidence type="ECO:0000256" key="1">
    <source>
        <dbReference type="SAM" id="MobiDB-lite"/>
    </source>
</evidence>
<feature type="signal peptide" evidence="2">
    <location>
        <begin position="1"/>
        <end position="18"/>
    </location>
</feature>
<dbReference type="Proteomes" id="UP001172155">
    <property type="component" value="Unassembled WGS sequence"/>
</dbReference>
<proteinExistence type="predicted"/>
<accession>A0AA40K5L8</accession>
<feature type="chain" id="PRO_5041400373" evidence="2">
    <location>
        <begin position="19"/>
        <end position="193"/>
    </location>
</feature>
<sequence length="193" mass="19530">MVRSILTFALIGLGAVNALPQIIGGGGISSGSMTPSTGNPTYCDYDKPLAEQEGCSTLSGPGSVEGGGFAPPKMAKRSADEAEAFMRHAKRQISIGKDCDLGTVQALLSAIQDIKNPYVRDVVLQQLLDGYIYPNIKKCIGSSSGGGTVEGGQLVPQPTVPGGSLKPGSTVTVPGGSLVPETPVSGGSLVPSS</sequence>
<feature type="region of interest" description="Disordered" evidence="1">
    <location>
        <begin position="147"/>
        <end position="193"/>
    </location>
</feature>
<gene>
    <name evidence="3" type="ORF">B0T18DRAFT_429714</name>
</gene>
<keyword evidence="2" id="KW-0732">Signal</keyword>
<reference evidence="3" key="1">
    <citation type="submission" date="2023-06" db="EMBL/GenBank/DDBJ databases">
        <title>Genome-scale phylogeny and comparative genomics of the fungal order Sordariales.</title>
        <authorList>
            <consortium name="Lawrence Berkeley National Laboratory"/>
            <person name="Hensen N."/>
            <person name="Bonometti L."/>
            <person name="Westerberg I."/>
            <person name="Brannstrom I.O."/>
            <person name="Guillou S."/>
            <person name="Cros-Aarteil S."/>
            <person name="Calhoun S."/>
            <person name="Haridas S."/>
            <person name="Kuo A."/>
            <person name="Mondo S."/>
            <person name="Pangilinan J."/>
            <person name="Riley R."/>
            <person name="LaButti K."/>
            <person name="Andreopoulos B."/>
            <person name="Lipzen A."/>
            <person name="Chen C."/>
            <person name="Yanf M."/>
            <person name="Daum C."/>
            <person name="Ng V."/>
            <person name="Clum A."/>
            <person name="Steindorff A."/>
            <person name="Ohm R."/>
            <person name="Martin F."/>
            <person name="Silar P."/>
            <person name="Natvig D."/>
            <person name="Lalanne C."/>
            <person name="Gautier V."/>
            <person name="Ament-velasquez S.L."/>
            <person name="Kruys A."/>
            <person name="Hutchinson M.I."/>
            <person name="Powell A.J."/>
            <person name="Barry K."/>
            <person name="Miller A.N."/>
            <person name="Grigoriev I.V."/>
            <person name="Debuchy R."/>
            <person name="Gladieux P."/>
            <person name="Thoren M.H."/>
            <person name="Johannesson H."/>
        </authorList>
    </citation>
    <scope>NUCLEOTIDE SEQUENCE</scope>
    <source>
        <strain evidence="3">SMH3187-1</strain>
    </source>
</reference>
<dbReference type="EMBL" id="JAUKUD010000004">
    <property type="protein sequence ID" value="KAK0746821.1"/>
    <property type="molecule type" value="Genomic_DNA"/>
</dbReference>
<evidence type="ECO:0000313" key="3">
    <source>
        <dbReference type="EMBL" id="KAK0746821.1"/>
    </source>
</evidence>
<keyword evidence="4" id="KW-1185">Reference proteome</keyword>
<organism evidence="3 4">
    <name type="scientific">Schizothecium vesticola</name>
    <dbReference type="NCBI Taxonomy" id="314040"/>
    <lineage>
        <taxon>Eukaryota</taxon>
        <taxon>Fungi</taxon>
        <taxon>Dikarya</taxon>
        <taxon>Ascomycota</taxon>
        <taxon>Pezizomycotina</taxon>
        <taxon>Sordariomycetes</taxon>
        <taxon>Sordariomycetidae</taxon>
        <taxon>Sordariales</taxon>
        <taxon>Schizotheciaceae</taxon>
        <taxon>Schizothecium</taxon>
    </lineage>
</organism>